<dbReference type="NCBIfam" id="TIGR00254">
    <property type="entry name" value="GGDEF"/>
    <property type="match status" value="1"/>
</dbReference>
<dbReference type="PANTHER" id="PTHR45138:SF9">
    <property type="entry name" value="DIGUANYLATE CYCLASE DGCM-RELATED"/>
    <property type="match status" value="1"/>
</dbReference>
<name>A0ABR8C977_9CYAN</name>
<sequence>MKGNWLLQRGIAQYIILNLLVAIAYAYGVRISHDFATLPGTVASVWFPSGMTLALVYLLGDRVILGIIGGSTYALTSGLLKIPSLSFFNLVLILIACACGNVLQPMIATYLIKRFSPHKQIFSHVNTVVLYIMAAVFAPTISASFGITSLCISGIIPWTSYGISWMTWWLGSALPHLIFTPTILLWQNLSYKEIWTKSWEIGLGLSIFLGVSWIAFESGYPLAYLFLPILIFIVFRYGSFFASLLVSIVSLIAILATAKNHGLYIPNEPNASLLLLQSFMAVLALTSLILSAVIDEKNAAQLSLKQAMENLELQVIERTTELQRSEDLLKQANLELEKLVNIDGLTQVGNRRCFDDRLKMEWERLSRDLQPISLILFDIDYFKLYNDLYGHQMGDDCLTAIAQTARQVLSRPADLVARYGGEEFGVILPNTDLKGAFVVSEQIRIAITNLELAHQNSDINDIVTVSLGVASMLPSLHQERSVLIKQADIALYRAKQQGRNQSVVFSDGA</sequence>
<comment type="subcellular location">
    <subcellularLocation>
        <location evidence="1">Cell membrane</location>
        <topology evidence="1">Multi-pass membrane protein</topology>
    </subcellularLocation>
</comment>
<accession>A0ABR8C977</accession>
<evidence type="ECO:0000256" key="6">
    <source>
        <dbReference type="SAM" id="Coils"/>
    </source>
</evidence>
<feature type="domain" description="GGDEF" evidence="8">
    <location>
        <begin position="370"/>
        <end position="507"/>
    </location>
</feature>
<feature type="transmembrane region" description="Helical" evidence="7">
    <location>
        <begin position="128"/>
        <end position="156"/>
    </location>
</feature>
<proteinExistence type="predicted"/>
<dbReference type="PANTHER" id="PTHR45138">
    <property type="entry name" value="REGULATORY COMPONENTS OF SENSORY TRANSDUCTION SYSTEM"/>
    <property type="match status" value="1"/>
</dbReference>
<feature type="transmembrane region" description="Helical" evidence="7">
    <location>
        <begin position="273"/>
        <end position="294"/>
    </location>
</feature>
<dbReference type="Proteomes" id="UP000618445">
    <property type="component" value="Unassembled WGS sequence"/>
</dbReference>
<organism evidence="9 10">
    <name type="scientific">Phormidium tenue FACHB-1050</name>
    <dbReference type="NCBI Taxonomy" id="2692857"/>
    <lineage>
        <taxon>Bacteria</taxon>
        <taxon>Bacillati</taxon>
        <taxon>Cyanobacteriota</taxon>
        <taxon>Cyanophyceae</taxon>
        <taxon>Oscillatoriophycideae</taxon>
        <taxon>Oscillatoriales</taxon>
        <taxon>Oscillatoriaceae</taxon>
        <taxon>Phormidium</taxon>
    </lineage>
</organism>
<protein>
    <submittedName>
        <fullName evidence="9">Diguanylate cyclase</fullName>
    </submittedName>
</protein>
<feature type="transmembrane region" description="Helical" evidence="7">
    <location>
        <begin position="86"/>
        <end position="107"/>
    </location>
</feature>
<dbReference type="CDD" id="cd01949">
    <property type="entry name" value="GGDEF"/>
    <property type="match status" value="1"/>
</dbReference>
<keyword evidence="6" id="KW-0175">Coiled coil</keyword>
<dbReference type="SUPFAM" id="SSF55073">
    <property type="entry name" value="Nucleotide cyclase"/>
    <property type="match status" value="1"/>
</dbReference>
<keyword evidence="5 7" id="KW-0472">Membrane</keyword>
<dbReference type="EMBL" id="JACJQY010000009">
    <property type="protein sequence ID" value="MBD2316807.1"/>
    <property type="molecule type" value="Genomic_DNA"/>
</dbReference>
<reference evidence="9 10" key="1">
    <citation type="journal article" date="2020" name="ISME J.">
        <title>Comparative genomics reveals insights into cyanobacterial evolution and habitat adaptation.</title>
        <authorList>
            <person name="Chen M.Y."/>
            <person name="Teng W.K."/>
            <person name="Zhao L."/>
            <person name="Hu C.X."/>
            <person name="Zhou Y.K."/>
            <person name="Han B.P."/>
            <person name="Song L.R."/>
            <person name="Shu W.S."/>
        </authorList>
    </citation>
    <scope>NUCLEOTIDE SEQUENCE [LARGE SCALE GENOMIC DNA]</scope>
    <source>
        <strain evidence="9 10">FACHB-1050</strain>
    </source>
</reference>
<dbReference type="RefSeq" id="WP_190577686.1">
    <property type="nucleotide sequence ID" value="NZ_CAWPQU010000089.1"/>
</dbReference>
<feature type="coiled-coil region" evidence="6">
    <location>
        <begin position="294"/>
        <end position="342"/>
    </location>
</feature>
<keyword evidence="2" id="KW-1003">Cell membrane</keyword>
<keyword evidence="3 7" id="KW-0812">Transmembrane</keyword>
<feature type="transmembrane region" description="Helical" evidence="7">
    <location>
        <begin position="168"/>
        <end position="186"/>
    </location>
</feature>
<evidence type="ECO:0000259" key="8">
    <source>
        <dbReference type="PROSITE" id="PS50887"/>
    </source>
</evidence>
<dbReference type="Pfam" id="PF05231">
    <property type="entry name" value="MASE1"/>
    <property type="match status" value="1"/>
</dbReference>
<dbReference type="InterPro" id="IPR000160">
    <property type="entry name" value="GGDEF_dom"/>
</dbReference>
<gene>
    <name evidence="9" type="ORF">H6G05_08095</name>
</gene>
<dbReference type="InterPro" id="IPR029787">
    <property type="entry name" value="Nucleotide_cyclase"/>
</dbReference>
<evidence type="ECO:0000256" key="2">
    <source>
        <dbReference type="ARBA" id="ARBA00022475"/>
    </source>
</evidence>
<keyword evidence="4 7" id="KW-1133">Transmembrane helix</keyword>
<dbReference type="SMART" id="SM00267">
    <property type="entry name" value="GGDEF"/>
    <property type="match status" value="1"/>
</dbReference>
<feature type="transmembrane region" description="Helical" evidence="7">
    <location>
        <begin position="222"/>
        <end position="252"/>
    </location>
</feature>
<comment type="caution">
    <text evidence="9">The sequence shown here is derived from an EMBL/GenBank/DDBJ whole genome shotgun (WGS) entry which is preliminary data.</text>
</comment>
<dbReference type="InterPro" id="IPR050469">
    <property type="entry name" value="Diguanylate_Cyclase"/>
</dbReference>
<feature type="transmembrane region" description="Helical" evidence="7">
    <location>
        <begin position="12"/>
        <end position="29"/>
    </location>
</feature>
<evidence type="ECO:0000313" key="9">
    <source>
        <dbReference type="EMBL" id="MBD2316807.1"/>
    </source>
</evidence>
<dbReference type="InterPro" id="IPR007895">
    <property type="entry name" value="MASE1"/>
</dbReference>
<dbReference type="Pfam" id="PF00990">
    <property type="entry name" value="GGDEF"/>
    <property type="match status" value="1"/>
</dbReference>
<feature type="transmembrane region" description="Helical" evidence="7">
    <location>
        <begin position="63"/>
        <end position="80"/>
    </location>
</feature>
<dbReference type="InterPro" id="IPR043128">
    <property type="entry name" value="Rev_trsase/Diguanyl_cyclase"/>
</dbReference>
<evidence type="ECO:0000256" key="3">
    <source>
        <dbReference type="ARBA" id="ARBA00022692"/>
    </source>
</evidence>
<dbReference type="PROSITE" id="PS50887">
    <property type="entry name" value="GGDEF"/>
    <property type="match status" value="1"/>
</dbReference>
<evidence type="ECO:0000256" key="4">
    <source>
        <dbReference type="ARBA" id="ARBA00022989"/>
    </source>
</evidence>
<evidence type="ECO:0000313" key="10">
    <source>
        <dbReference type="Proteomes" id="UP000618445"/>
    </source>
</evidence>
<dbReference type="Gene3D" id="3.30.70.270">
    <property type="match status" value="1"/>
</dbReference>
<evidence type="ECO:0000256" key="5">
    <source>
        <dbReference type="ARBA" id="ARBA00023136"/>
    </source>
</evidence>
<feature type="transmembrane region" description="Helical" evidence="7">
    <location>
        <begin position="198"/>
        <end position="216"/>
    </location>
</feature>
<evidence type="ECO:0000256" key="7">
    <source>
        <dbReference type="SAM" id="Phobius"/>
    </source>
</evidence>
<keyword evidence="10" id="KW-1185">Reference proteome</keyword>
<evidence type="ECO:0000256" key="1">
    <source>
        <dbReference type="ARBA" id="ARBA00004651"/>
    </source>
</evidence>